<dbReference type="AlphaFoldDB" id="A0AA41YUY8"/>
<dbReference type="PANTHER" id="PTHR10963:SF60">
    <property type="entry name" value="GRAM-NEGATIVE BACTERIA-BINDING PROTEIN 1-RELATED"/>
    <property type="match status" value="1"/>
</dbReference>
<name>A0AA41YUY8_9HYPH</name>
<dbReference type="SUPFAM" id="SSF49899">
    <property type="entry name" value="Concanavalin A-like lectins/glucanases"/>
    <property type="match status" value="1"/>
</dbReference>
<feature type="domain" description="GH16" evidence="3">
    <location>
        <begin position="33"/>
        <end position="272"/>
    </location>
</feature>
<dbReference type="PROSITE" id="PS51762">
    <property type="entry name" value="GH16_2"/>
    <property type="match status" value="1"/>
</dbReference>
<evidence type="ECO:0000313" key="5">
    <source>
        <dbReference type="Proteomes" id="UP001165667"/>
    </source>
</evidence>
<evidence type="ECO:0000313" key="4">
    <source>
        <dbReference type="EMBL" id="MCW6509044.1"/>
    </source>
</evidence>
<dbReference type="Pfam" id="PF00722">
    <property type="entry name" value="Glyco_hydro_16"/>
    <property type="match status" value="1"/>
</dbReference>
<dbReference type="GO" id="GO:0005975">
    <property type="term" value="P:carbohydrate metabolic process"/>
    <property type="evidence" value="ECO:0007669"/>
    <property type="project" value="InterPro"/>
</dbReference>
<dbReference type="CDD" id="cd08023">
    <property type="entry name" value="GH16_laminarinase_like"/>
    <property type="match status" value="1"/>
</dbReference>
<keyword evidence="5" id="KW-1185">Reference proteome</keyword>
<evidence type="ECO:0000256" key="2">
    <source>
        <dbReference type="SAM" id="SignalP"/>
    </source>
</evidence>
<dbReference type="PANTHER" id="PTHR10963">
    <property type="entry name" value="GLYCOSYL HYDROLASE-RELATED"/>
    <property type="match status" value="1"/>
</dbReference>
<comment type="similarity">
    <text evidence="1">Belongs to the glycosyl hydrolase 16 family.</text>
</comment>
<feature type="chain" id="PRO_5041234876" evidence="2">
    <location>
        <begin position="26"/>
        <end position="282"/>
    </location>
</feature>
<accession>A0AA41YUY8</accession>
<dbReference type="Gene3D" id="2.60.120.200">
    <property type="match status" value="1"/>
</dbReference>
<keyword evidence="4" id="KW-0378">Hydrolase</keyword>
<evidence type="ECO:0000259" key="3">
    <source>
        <dbReference type="PROSITE" id="PS51762"/>
    </source>
</evidence>
<comment type="caution">
    <text evidence="4">The sequence shown here is derived from an EMBL/GenBank/DDBJ whole genome shotgun (WGS) entry which is preliminary data.</text>
</comment>
<dbReference type="Proteomes" id="UP001165667">
    <property type="component" value="Unassembled WGS sequence"/>
</dbReference>
<feature type="signal peptide" evidence="2">
    <location>
        <begin position="1"/>
        <end position="25"/>
    </location>
</feature>
<organism evidence="4 5">
    <name type="scientific">Lichenifustis flavocetrariae</name>
    <dbReference type="NCBI Taxonomy" id="2949735"/>
    <lineage>
        <taxon>Bacteria</taxon>
        <taxon>Pseudomonadati</taxon>
        <taxon>Pseudomonadota</taxon>
        <taxon>Alphaproteobacteria</taxon>
        <taxon>Hyphomicrobiales</taxon>
        <taxon>Lichenihabitantaceae</taxon>
        <taxon>Lichenifustis</taxon>
    </lineage>
</organism>
<dbReference type="InterPro" id="IPR006311">
    <property type="entry name" value="TAT_signal"/>
</dbReference>
<keyword evidence="2" id="KW-0732">Signal</keyword>
<dbReference type="InterPro" id="IPR013320">
    <property type="entry name" value="ConA-like_dom_sf"/>
</dbReference>
<sequence length="282" mass="31333">MTERRAVLRTCAALLVACLSVLATARPATAEKLDLSGYVETFTEEFKSLDLSAWGPGTRWIAHTPWHGDFGDATFIDPGPFGPFSLTPDGLRITATKLPDGRWTSGLICSMDRDGPGQKGFAQKYGYFEMRAKLPEGPGTWPAFWLIGIDKAKSSAEIDVVEFYGHDPRFFHAVEHIWVGGRDRYGRDRMMEVTPHLLSADYNTFGVRITPDTTTFFLNRESFWVTPTPPEYKQPMYVLANLALGGGWPVKDLHSPAFMDISAIRVFQSKAALQSDPDHAGP</sequence>
<dbReference type="EMBL" id="JAMOIM010000008">
    <property type="protein sequence ID" value="MCW6509044.1"/>
    <property type="molecule type" value="Genomic_DNA"/>
</dbReference>
<dbReference type="GO" id="GO:0004553">
    <property type="term" value="F:hydrolase activity, hydrolyzing O-glycosyl compounds"/>
    <property type="evidence" value="ECO:0007669"/>
    <property type="project" value="InterPro"/>
</dbReference>
<dbReference type="InterPro" id="IPR050546">
    <property type="entry name" value="Glycosyl_Hydrlase_16"/>
</dbReference>
<protein>
    <submittedName>
        <fullName evidence="4">Glycoside hydrolase family 16 protein</fullName>
    </submittedName>
</protein>
<dbReference type="InterPro" id="IPR000757">
    <property type="entry name" value="Beta-glucanase-like"/>
</dbReference>
<gene>
    <name evidence="4" type="ORF">M8523_13530</name>
</gene>
<evidence type="ECO:0000256" key="1">
    <source>
        <dbReference type="ARBA" id="ARBA00006865"/>
    </source>
</evidence>
<proteinExistence type="inferred from homology"/>
<reference evidence="4" key="1">
    <citation type="submission" date="2022-05" db="EMBL/GenBank/DDBJ databases">
        <authorList>
            <person name="Pankratov T."/>
        </authorList>
    </citation>
    <scope>NUCLEOTIDE SEQUENCE</scope>
    <source>
        <strain evidence="4">BP6-180914</strain>
    </source>
</reference>
<dbReference type="PROSITE" id="PS51318">
    <property type="entry name" value="TAT"/>
    <property type="match status" value="1"/>
</dbReference>
<dbReference type="RefSeq" id="WP_282585411.1">
    <property type="nucleotide sequence ID" value="NZ_JAMOIM010000008.1"/>
</dbReference>